<evidence type="ECO:0000313" key="2">
    <source>
        <dbReference type="Proteomes" id="UP000694843"/>
    </source>
</evidence>
<dbReference type="RefSeq" id="XP_018017749.1">
    <property type="nucleotide sequence ID" value="XM_018162260.2"/>
</dbReference>
<reference evidence="3" key="1">
    <citation type="submission" date="2025-08" db="UniProtKB">
        <authorList>
            <consortium name="RefSeq"/>
        </authorList>
    </citation>
    <scope>IDENTIFICATION</scope>
    <source>
        <tissue evidence="3">Whole organism</tissue>
    </source>
</reference>
<accession>A0A8B7NVE9</accession>
<gene>
    <name evidence="3" type="primary">LOC108674324</name>
</gene>
<protein>
    <submittedName>
        <fullName evidence="3">Uncharacterized protein LOC108674324</fullName>
    </submittedName>
</protein>
<evidence type="ECO:0000256" key="1">
    <source>
        <dbReference type="SAM" id="SignalP"/>
    </source>
</evidence>
<name>A0A8B7NVE9_HYAAZ</name>
<keyword evidence="2" id="KW-1185">Reference proteome</keyword>
<dbReference type="Proteomes" id="UP000694843">
    <property type="component" value="Unplaced"/>
</dbReference>
<feature type="signal peptide" evidence="1">
    <location>
        <begin position="1"/>
        <end position="20"/>
    </location>
</feature>
<dbReference type="KEGG" id="hazt:108674324"/>
<proteinExistence type="predicted"/>
<keyword evidence="1" id="KW-0732">Signal</keyword>
<feature type="chain" id="PRO_5034365352" evidence="1">
    <location>
        <begin position="21"/>
        <end position="197"/>
    </location>
</feature>
<evidence type="ECO:0000313" key="3">
    <source>
        <dbReference type="RefSeq" id="XP_018017749.1"/>
    </source>
</evidence>
<organism evidence="2 3">
    <name type="scientific">Hyalella azteca</name>
    <name type="common">Amphipod</name>
    <dbReference type="NCBI Taxonomy" id="294128"/>
    <lineage>
        <taxon>Eukaryota</taxon>
        <taxon>Metazoa</taxon>
        <taxon>Ecdysozoa</taxon>
        <taxon>Arthropoda</taxon>
        <taxon>Crustacea</taxon>
        <taxon>Multicrustacea</taxon>
        <taxon>Malacostraca</taxon>
        <taxon>Eumalacostraca</taxon>
        <taxon>Peracarida</taxon>
        <taxon>Amphipoda</taxon>
        <taxon>Senticaudata</taxon>
        <taxon>Talitrida</taxon>
        <taxon>Talitroidea</taxon>
        <taxon>Hyalellidae</taxon>
        <taxon>Hyalella</taxon>
    </lineage>
</organism>
<dbReference type="AlphaFoldDB" id="A0A8B7NVE9"/>
<dbReference type="GeneID" id="108674324"/>
<sequence length="197" mass="20599">MPELRFSFGIMATVLGLGLAAVSYPDSANVVLGSSAPLSCGRRTSTSVRFRTLVVSGPSSVVTYRRLTVTAGNLTAAVNETKAITATDVVQCAKKAALVGMAGFSYNGTCTAYKFGLKLCSCSPGEEVVYVTNASVSSGSPSAMPLSAVPYVNTTVGNIQLKQYRLLKLFADVAEGAVITPAICKLSRNNFQTHVKN</sequence>